<dbReference type="EMBL" id="VCJR02000003">
    <property type="protein sequence ID" value="NHK29026.1"/>
    <property type="molecule type" value="Genomic_DNA"/>
</dbReference>
<name>A0A8J3A631_9PROT</name>
<feature type="transmembrane region" description="Helical" evidence="1">
    <location>
        <begin position="12"/>
        <end position="32"/>
    </location>
</feature>
<comment type="caution">
    <text evidence="2">The sequence shown here is derived from an EMBL/GenBank/DDBJ whole genome shotgun (WGS) entry which is preliminary data.</text>
</comment>
<evidence type="ECO:0000313" key="5">
    <source>
        <dbReference type="Proteomes" id="UP000818603"/>
    </source>
</evidence>
<keyword evidence="1" id="KW-1133">Transmembrane helix</keyword>
<dbReference type="Proteomes" id="UP000621856">
    <property type="component" value="Unassembled WGS sequence"/>
</dbReference>
<dbReference type="AlphaFoldDB" id="A0A8J3A631"/>
<evidence type="ECO:0000313" key="4">
    <source>
        <dbReference type="Proteomes" id="UP000621856"/>
    </source>
</evidence>
<gene>
    <name evidence="3" type="ORF">FF098_013970</name>
    <name evidence="2" type="ORF">GCM10011355_29060</name>
</gene>
<evidence type="ECO:0000256" key="1">
    <source>
        <dbReference type="SAM" id="Phobius"/>
    </source>
</evidence>
<keyword evidence="1" id="KW-0812">Transmembrane</keyword>
<accession>A0A8J3A631</accession>
<dbReference type="RefSeq" id="WP_155141654.1">
    <property type="nucleotide sequence ID" value="NZ_BMGZ01000003.1"/>
</dbReference>
<sequence>MNQKQGIRLAMLHILHAILWVMLMMLADTIWGDKSIPWTVTGFILTSGLMTTWFTIIARQKS</sequence>
<organism evidence="2 4">
    <name type="scientific">Aquisalinus luteolus</name>
    <dbReference type="NCBI Taxonomy" id="1566827"/>
    <lineage>
        <taxon>Bacteria</taxon>
        <taxon>Pseudomonadati</taxon>
        <taxon>Pseudomonadota</taxon>
        <taxon>Alphaproteobacteria</taxon>
        <taxon>Parvularculales</taxon>
        <taxon>Parvularculaceae</taxon>
        <taxon>Aquisalinus</taxon>
    </lineage>
</organism>
<feature type="transmembrane region" description="Helical" evidence="1">
    <location>
        <begin position="38"/>
        <end position="58"/>
    </location>
</feature>
<evidence type="ECO:0000313" key="2">
    <source>
        <dbReference type="EMBL" id="GGI00537.1"/>
    </source>
</evidence>
<dbReference type="EMBL" id="BMGZ01000003">
    <property type="protein sequence ID" value="GGI00537.1"/>
    <property type="molecule type" value="Genomic_DNA"/>
</dbReference>
<reference evidence="2" key="1">
    <citation type="journal article" date="2014" name="Int. J. Syst. Evol. Microbiol.">
        <title>Complete genome sequence of Corynebacterium casei LMG S-19264T (=DSM 44701T), isolated from a smear-ripened cheese.</title>
        <authorList>
            <consortium name="US DOE Joint Genome Institute (JGI-PGF)"/>
            <person name="Walter F."/>
            <person name="Albersmeier A."/>
            <person name="Kalinowski J."/>
            <person name="Ruckert C."/>
        </authorList>
    </citation>
    <scope>NUCLEOTIDE SEQUENCE</scope>
    <source>
        <strain evidence="2">CGMCC 1.14984</strain>
    </source>
</reference>
<reference evidence="3 5" key="2">
    <citation type="submission" date="2020-02" db="EMBL/GenBank/DDBJ databases">
        <title>Genome sequence of Parvularcula flava strain NH6-79.</title>
        <authorList>
            <person name="Abdul Karim M.H."/>
            <person name="Lam M.Q."/>
            <person name="Chen S.J."/>
            <person name="Yahya A."/>
            <person name="Shahir S."/>
            <person name="Shamsir M.S."/>
            <person name="Chong C.S."/>
        </authorList>
    </citation>
    <scope>NUCLEOTIDE SEQUENCE [LARGE SCALE GENOMIC DNA]</scope>
    <source>
        <strain evidence="3 5">NH6-79</strain>
    </source>
</reference>
<reference evidence="2" key="3">
    <citation type="submission" date="2020-09" db="EMBL/GenBank/DDBJ databases">
        <authorList>
            <person name="Sun Q."/>
            <person name="Zhou Y."/>
        </authorList>
    </citation>
    <scope>NUCLEOTIDE SEQUENCE</scope>
    <source>
        <strain evidence="2">CGMCC 1.14984</strain>
    </source>
</reference>
<keyword evidence="1" id="KW-0472">Membrane</keyword>
<dbReference type="Proteomes" id="UP000818603">
    <property type="component" value="Unassembled WGS sequence"/>
</dbReference>
<protein>
    <submittedName>
        <fullName evidence="2">Uncharacterized protein</fullName>
    </submittedName>
</protein>
<evidence type="ECO:0000313" key="3">
    <source>
        <dbReference type="EMBL" id="NHK29026.1"/>
    </source>
</evidence>
<keyword evidence="5" id="KW-1185">Reference proteome</keyword>
<proteinExistence type="predicted"/>